<dbReference type="Proteomes" id="UP000094936">
    <property type="component" value="Unassembled WGS sequence"/>
</dbReference>
<evidence type="ECO:0000313" key="1">
    <source>
        <dbReference type="EMBL" id="ODA31509.1"/>
    </source>
</evidence>
<dbReference type="RefSeq" id="WP_068904294.1">
    <property type="nucleotide sequence ID" value="NZ_LYBM01000034.1"/>
</dbReference>
<dbReference type="EMBL" id="LYBM01000034">
    <property type="protein sequence ID" value="ODA31509.1"/>
    <property type="molecule type" value="Genomic_DNA"/>
</dbReference>
<organism evidence="1 2">
    <name type="scientific">Veronia pacifica</name>
    <dbReference type="NCBI Taxonomy" id="1080227"/>
    <lineage>
        <taxon>Bacteria</taxon>
        <taxon>Pseudomonadati</taxon>
        <taxon>Pseudomonadota</taxon>
        <taxon>Gammaproteobacteria</taxon>
        <taxon>Vibrionales</taxon>
        <taxon>Vibrionaceae</taxon>
        <taxon>Veronia</taxon>
    </lineage>
</organism>
<dbReference type="AlphaFoldDB" id="A0A1C3EE58"/>
<accession>A0A1C3EE58</accession>
<sequence>MMSGFIATNNPNEVSDNVKNNGFFPDVDISDFRATMRVDQTIHTANLKHNLTLAMTAVNQELADWQHSQQKNTLAEVISESYGTHSRVEFLYRAALFNKTKSALLENYRDFDSTKSGHEKADEMKARIDDHLRLSREAIRLLLGISKVTVELI</sequence>
<comment type="caution">
    <text evidence="1">The sequence shown here is derived from an EMBL/GenBank/DDBJ whole genome shotgun (WGS) entry which is preliminary data.</text>
</comment>
<dbReference type="InterPro" id="IPR009225">
    <property type="entry name" value="Phage_head_completion_GpL"/>
</dbReference>
<evidence type="ECO:0000313" key="2">
    <source>
        <dbReference type="Proteomes" id="UP000094936"/>
    </source>
</evidence>
<dbReference type="OrthoDB" id="6312934at2"/>
<protein>
    <recommendedName>
        <fullName evidence="3">Head protein</fullName>
    </recommendedName>
</protein>
<reference evidence="1 2" key="1">
    <citation type="submission" date="2016-05" db="EMBL/GenBank/DDBJ databases">
        <title>Genomic Taxonomy of the Vibrionaceae.</title>
        <authorList>
            <person name="Gomez-Gil B."/>
            <person name="Enciso-Ibarra J."/>
        </authorList>
    </citation>
    <scope>NUCLEOTIDE SEQUENCE [LARGE SCALE GENOMIC DNA]</scope>
    <source>
        <strain evidence="1 2">CAIM 1920</strain>
    </source>
</reference>
<gene>
    <name evidence="1" type="ORF">A8L45_16560</name>
</gene>
<proteinExistence type="predicted"/>
<dbReference type="Pfam" id="PF05926">
    <property type="entry name" value="Phage_GPL"/>
    <property type="match status" value="1"/>
</dbReference>
<name>A0A1C3EE58_9GAMM</name>
<keyword evidence="2" id="KW-1185">Reference proteome</keyword>
<evidence type="ECO:0008006" key="3">
    <source>
        <dbReference type="Google" id="ProtNLM"/>
    </source>
</evidence>
<dbReference type="STRING" id="1080227.A8L45_16560"/>